<dbReference type="SUPFAM" id="SSF48498">
    <property type="entry name" value="Tetracyclin repressor-like, C-terminal domain"/>
    <property type="match status" value="1"/>
</dbReference>
<dbReference type="Proteomes" id="UP000630887">
    <property type="component" value="Unassembled WGS sequence"/>
</dbReference>
<protein>
    <recommendedName>
        <fullName evidence="2">BetI-type transcriptional repressor C-terminal domain-containing protein</fullName>
    </recommendedName>
</protein>
<keyword evidence="4" id="KW-1185">Reference proteome</keyword>
<organism evidence="3 4">
    <name type="scientific">Catellatospora coxensis</name>
    <dbReference type="NCBI Taxonomy" id="310354"/>
    <lineage>
        <taxon>Bacteria</taxon>
        <taxon>Bacillati</taxon>
        <taxon>Actinomycetota</taxon>
        <taxon>Actinomycetes</taxon>
        <taxon>Micromonosporales</taxon>
        <taxon>Micromonosporaceae</taxon>
        <taxon>Catellatospora</taxon>
    </lineage>
</organism>
<evidence type="ECO:0000259" key="2">
    <source>
        <dbReference type="Pfam" id="PF13977"/>
    </source>
</evidence>
<reference evidence="3 4" key="1">
    <citation type="submission" date="2021-01" db="EMBL/GenBank/DDBJ databases">
        <title>Whole genome shotgun sequence of Catellatospora coxensis NBRC 107359.</title>
        <authorList>
            <person name="Komaki H."/>
            <person name="Tamura T."/>
        </authorList>
    </citation>
    <scope>NUCLEOTIDE SEQUENCE [LARGE SCALE GENOMIC DNA]</scope>
    <source>
        <strain evidence="3 4">NBRC 107359</strain>
    </source>
</reference>
<dbReference type="Pfam" id="PF13977">
    <property type="entry name" value="TetR_C_6"/>
    <property type="match status" value="1"/>
</dbReference>
<dbReference type="InterPro" id="IPR036271">
    <property type="entry name" value="Tet_transcr_reg_TetR-rel_C_sf"/>
</dbReference>
<proteinExistence type="predicted"/>
<feature type="region of interest" description="Disordered" evidence="1">
    <location>
        <begin position="1"/>
        <end position="36"/>
    </location>
</feature>
<name>A0A8J3P7M3_9ACTN</name>
<evidence type="ECO:0000313" key="4">
    <source>
        <dbReference type="Proteomes" id="UP000630887"/>
    </source>
</evidence>
<gene>
    <name evidence="3" type="ORF">Cco03nite_33190</name>
</gene>
<dbReference type="Gene3D" id="1.10.357.10">
    <property type="entry name" value="Tetracycline Repressor, domain 2"/>
    <property type="match status" value="1"/>
</dbReference>
<dbReference type="InterPro" id="IPR039538">
    <property type="entry name" value="BetI_C"/>
</dbReference>
<comment type="caution">
    <text evidence="3">The sequence shown here is derived from an EMBL/GenBank/DDBJ whole genome shotgun (WGS) entry which is preliminary data.</text>
</comment>
<evidence type="ECO:0000256" key="1">
    <source>
        <dbReference type="SAM" id="MobiDB-lite"/>
    </source>
</evidence>
<evidence type="ECO:0000313" key="3">
    <source>
        <dbReference type="EMBL" id="GIG06619.1"/>
    </source>
</evidence>
<sequence length="136" mass="13895">MFGQDMAHAGVHDSPRAGDPAGQRGPGRRADEREYLPHDAAGRADALVAVAFLSRAAVAPALAAALAPAFAGFVGMLSTVFQGAGWPIDAPAEAQRLAALLDGLRLPVLAGALTYRDALAVVDRHLAQLPTAAAHA</sequence>
<dbReference type="EMBL" id="BONI01000025">
    <property type="protein sequence ID" value="GIG06619.1"/>
    <property type="molecule type" value="Genomic_DNA"/>
</dbReference>
<feature type="domain" description="BetI-type transcriptional repressor C-terminal" evidence="2">
    <location>
        <begin position="33"/>
        <end position="129"/>
    </location>
</feature>
<dbReference type="AlphaFoldDB" id="A0A8J3P7M3"/>
<accession>A0A8J3P7M3</accession>